<dbReference type="SUPFAM" id="SSF46785">
    <property type="entry name" value="Winged helix' DNA-binding domain"/>
    <property type="match status" value="1"/>
</dbReference>
<evidence type="ECO:0000256" key="2">
    <source>
        <dbReference type="ARBA" id="ARBA00023125"/>
    </source>
</evidence>
<organism evidence="5 6">
    <name type="scientific">Pollutimonas subterranea</name>
    <dbReference type="NCBI Taxonomy" id="2045210"/>
    <lineage>
        <taxon>Bacteria</taxon>
        <taxon>Pseudomonadati</taxon>
        <taxon>Pseudomonadota</taxon>
        <taxon>Betaproteobacteria</taxon>
        <taxon>Burkholderiales</taxon>
        <taxon>Alcaligenaceae</taxon>
        <taxon>Pollutimonas</taxon>
    </lineage>
</organism>
<keyword evidence="3" id="KW-0804">Transcription</keyword>
<name>A0A2N4U484_9BURK</name>
<reference evidence="5 6" key="1">
    <citation type="submission" date="2017-10" db="EMBL/GenBank/DDBJ databases">
        <title>Two draft genome sequences of Pusillimonas sp. strains isolated from a nitrate- and radionuclide-contaminated groundwater in Russia.</title>
        <authorList>
            <person name="Grouzdev D.S."/>
            <person name="Tourova T.P."/>
            <person name="Goeva M.A."/>
            <person name="Babich T.L."/>
            <person name="Sokolova D.S."/>
            <person name="Abdullin R."/>
            <person name="Poltaraus A.B."/>
            <person name="Toshchakov S.V."/>
            <person name="Nazina T.N."/>
        </authorList>
    </citation>
    <scope>NUCLEOTIDE SEQUENCE [LARGE SCALE GENOMIC DNA]</scope>
    <source>
        <strain evidence="5 6">JR1/69-3-13</strain>
    </source>
</reference>
<dbReference type="CDD" id="cd07377">
    <property type="entry name" value="WHTH_GntR"/>
    <property type="match status" value="1"/>
</dbReference>
<dbReference type="SMART" id="SM00895">
    <property type="entry name" value="FCD"/>
    <property type="match status" value="1"/>
</dbReference>
<dbReference type="EMBL" id="PDNW01000008">
    <property type="protein sequence ID" value="PLC49826.1"/>
    <property type="molecule type" value="Genomic_DNA"/>
</dbReference>
<dbReference type="Proteomes" id="UP000234190">
    <property type="component" value="Unassembled WGS sequence"/>
</dbReference>
<dbReference type="InterPro" id="IPR036390">
    <property type="entry name" value="WH_DNA-bd_sf"/>
</dbReference>
<dbReference type="AlphaFoldDB" id="A0A2N4U484"/>
<protein>
    <submittedName>
        <fullName evidence="5">GntR family transcriptional regulator</fullName>
    </submittedName>
</protein>
<dbReference type="InterPro" id="IPR036388">
    <property type="entry name" value="WH-like_DNA-bd_sf"/>
</dbReference>
<evidence type="ECO:0000256" key="1">
    <source>
        <dbReference type="ARBA" id="ARBA00023015"/>
    </source>
</evidence>
<dbReference type="SMART" id="SM00345">
    <property type="entry name" value="HTH_GNTR"/>
    <property type="match status" value="1"/>
</dbReference>
<dbReference type="Pfam" id="PF07729">
    <property type="entry name" value="FCD"/>
    <property type="match status" value="1"/>
</dbReference>
<dbReference type="InterPro" id="IPR011711">
    <property type="entry name" value="GntR_C"/>
</dbReference>
<comment type="caution">
    <text evidence="5">The sequence shown here is derived from an EMBL/GenBank/DDBJ whole genome shotgun (WGS) entry which is preliminary data.</text>
</comment>
<dbReference type="Gene3D" id="1.20.120.530">
    <property type="entry name" value="GntR ligand-binding domain-like"/>
    <property type="match status" value="1"/>
</dbReference>
<dbReference type="PANTHER" id="PTHR43537">
    <property type="entry name" value="TRANSCRIPTIONAL REGULATOR, GNTR FAMILY"/>
    <property type="match status" value="1"/>
</dbReference>
<sequence length="235" mass="26143">MVYPDSTANNDADSSPDPLAIHHPTLAAVVADKLRQFITDGTLKPGTGLNERDLCDRLKVSRTPLREAYRILSADGLVSIQPKRGAVVIEHSPADIENIFDVLAVLEGLAIRQAVQRATDQELQEIASLHERMLEGFRNQDIKAYFVASMGTHVAISRAAHNPALTATYERLNLQVQALRYKSNLDRDEWTAGVADHERFVKALLERDADAAEKYIREHLTNKKSYHLKPAVTAV</sequence>
<dbReference type="SUPFAM" id="SSF48008">
    <property type="entry name" value="GntR ligand-binding domain-like"/>
    <property type="match status" value="1"/>
</dbReference>
<dbReference type="PANTHER" id="PTHR43537:SF24">
    <property type="entry name" value="GLUCONATE OPERON TRANSCRIPTIONAL REPRESSOR"/>
    <property type="match status" value="1"/>
</dbReference>
<keyword evidence="6" id="KW-1185">Reference proteome</keyword>
<evidence type="ECO:0000313" key="6">
    <source>
        <dbReference type="Proteomes" id="UP000234190"/>
    </source>
</evidence>
<dbReference type="GO" id="GO:0003700">
    <property type="term" value="F:DNA-binding transcription factor activity"/>
    <property type="evidence" value="ECO:0007669"/>
    <property type="project" value="InterPro"/>
</dbReference>
<dbReference type="RefSeq" id="WP_102074019.1">
    <property type="nucleotide sequence ID" value="NZ_PDNW01000008.1"/>
</dbReference>
<keyword evidence="2" id="KW-0238">DNA-binding</keyword>
<feature type="domain" description="HTH gntR-type" evidence="4">
    <location>
        <begin position="24"/>
        <end position="91"/>
    </location>
</feature>
<dbReference type="InterPro" id="IPR000524">
    <property type="entry name" value="Tscrpt_reg_HTH_GntR"/>
</dbReference>
<evidence type="ECO:0000256" key="3">
    <source>
        <dbReference type="ARBA" id="ARBA00023163"/>
    </source>
</evidence>
<evidence type="ECO:0000313" key="5">
    <source>
        <dbReference type="EMBL" id="PLC49826.1"/>
    </source>
</evidence>
<evidence type="ECO:0000259" key="4">
    <source>
        <dbReference type="PROSITE" id="PS50949"/>
    </source>
</evidence>
<gene>
    <name evidence="5" type="ORF">CR159_11075</name>
</gene>
<keyword evidence="1" id="KW-0805">Transcription regulation</keyword>
<dbReference type="InterPro" id="IPR008920">
    <property type="entry name" value="TF_FadR/GntR_C"/>
</dbReference>
<dbReference type="Gene3D" id="1.10.10.10">
    <property type="entry name" value="Winged helix-like DNA-binding domain superfamily/Winged helix DNA-binding domain"/>
    <property type="match status" value="1"/>
</dbReference>
<dbReference type="PROSITE" id="PS50949">
    <property type="entry name" value="HTH_GNTR"/>
    <property type="match status" value="1"/>
</dbReference>
<dbReference type="OrthoDB" id="8680857at2"/>
<dbReference type="Pfam" id="PF00392">
    <property type="entry name" value="GntR"/>
    <property type="match status" value="1"/>
</dbReference>
<dbReference type="GO" id="GO:0003677">
    <property type="term" value="F:DNA binding"/>
    <property type="evidence" value="ECO:0007669"/>
    <property type="project" value="UniProtKB-KW"/>
</dbReference>
<accession>A0A2N4U484</accession>
<proteinExistence type="predicted"/>